<dbReference type="Proteomes" id="UP000051036">
    <property type="component" value="Unassembled WGS sequence"/>
</dbReference>
<dbReference type="InterPro" id="IPR010106">
    <property type="entry name" value="RpnA"/>
</dbReference>
<dbReference type="EMBL" id="AZFM01000001">
    <property type="protein sequence ID" value="KRL91470.1"/>
    <property type="molecule type" value="Genomic_DNA"/>
</dbReference>
<evidence type="ECO:0008006" key="3">
    <source>
        <dbReference type="Google" id="ProtNLM"/>
    </source>
</evidence>
<dbReference type="PANTHER" id="PTHR41317:SF1">
    <property type="entry name" value="PD-(D_E)XK NUCLEASE FAMILY TRANSPOSASE"/>
    <property type="match status" value="1"/>
</dbReference>
<organism evidence="1 2">
    <name type="scientific">Lactobacillus kalixensis DSM 16043</name>
    <dbReference type="NCBI Taxonomy" id="1423763"/>
    <lineage>
        <taxon>Bacteria</taxon>
        <taxon>Bacillati</taxon>
        <taxon>Bacillota</taxon>
        <taxon>Bacilli</taxon>
        <taxon>Lactobacillales</taxon>
        <taxon>Lactobacillaceae</taxon>
        <taxon>Lactobacillus</taxon>
    </lineage>
</organism>
<keyword evidence="2" id="KW-1185">Reference proteome</keyword>
<proteinExistence type="predicted"/>
<comment type="caution">
    <text evidence="1">The sequence shown here is derived from an EMBL/GenBank/DDBJ whole genome shotgun (WGS) entry which is preliminary data.</text>
</comment>
<name>A0A0R1UDT8_9LACO</name>
<dbReference type="PATRIC" id="fig|1423763.3.peg.17"/>
<accession>A0A0R1UDT8</accession>
<sequence>MKKLENDLKLSQITDDVMFENVMKDKPTCKMLIEAILPDLHISRLEVHTQRRIKDNRKNHSSILDVWVKDDQGRQYDLEMQLGKKDAMDLRARYYLSRLDTESLHTGENYEDLKAAYVIFICGFNPKGLGLKEYDFVYQCKQASSLALDTKTEIIYLNSKGIKGEVSRGIQDLFKMMNNQVPEQTQFTDQIKKRMIAYSETPEWRDHVMYVDALVDEAAKKSIQKIIKQFRSEGRDDQSTLDFLINIYGDQYSEADLKKFIEEAK</sequence>
<dbReference type="PANTHER" id="PTHR41317">
    <property type="entry name" value="PD-(D_E)XK NUCLEASE FAMILY TRANSPOSASE"/>
    <property type="match status" value="1"/>
</dbReference>
<dbReference type="NCBIfam" id="TIGR01784">
    <property type="entry name" value="T_den_put_tspse"/>
    <property type="match status" value="1"/>
</dbReference>
<reference evidence="1 2" key="1">
    <citation type="journal article" date="2015" name="Genome Announc.">
        <title>Expanding the biotechnology potential of lactobacilli through comparative genomics of 213 strains and associated genera.</title>
        <authorList>
            <person name="Sun Z."/>
            <person name="Harris H.M."/>
            <person name="McCann A."/>
            <person name="Guo C."/>
            <person name="Argimon S."/>
            <person name="Zhang W."/>
            <person name="Yang X."/>
            <person name="Jeffery I.B."/>
            <person name="Cooney J.C."/>
            <person name="Kagawa T.F."/>
            <person name="Liu W."/>
            <person name="Song Y."/>
            <person name="Salvetti E."/>
            <person name="Wrobel A."/>
            <person name="Rasinkangas P."/>
            <person name="Parkhill J."/>
            <person name="Rea M.C."/>
            <person name="O'Sullivan O."/>
            <person name="Ritari J."/>
            <person name="Douillard F.P."/>
            <person name="Paul Ross R."/>
            <person name="Yang R."/>
            <person name="Briner A.E."/>
            <person name="Felis G.E."/>
            <person name="de Vos W.M."/>
            <person name="Barrangou R."/>
            <person name="Klaenhammer T.R."/>
            <person name="Caufield P.W."/>
            <person name="Cui Y."/>
            <person name="Zhang H."/>
            <person name="O'Toole P.W."/>
        </authorList>
    </citation>
    <scope>NUCLEOTIDE SEQUENCE [LARGE SCALE GENOMIC DNA]</scope>
    <source>
        <strain evidence="1 2">DSM 16043</strain>
    </source>
</reference>
<evidence type="ECO:0000313" key="2">
    <source>
        <dbReference type="Proteomes" id="UP000051036"/>
    </source>
</evidence>
<dbReference type="Pfam" id="PF12784">
    <property type="entry name" value="PDDEXK_2"/>
    <property type="match status" value="1"/>
</dbReference>
<gene>
    <name evidence="1" type="ORF">FC46_GL000017</name>
</gene>
<evidence type="ECO:0000313" key="1">
    <source>
        <dbReference type="EMBL" id="KRL91470.1"/>
    </source>
</evidence>
<protein>
    <recommendedName>
        <fullName evidence="3">Rpn family recombination-promoting nuclease/putative transposase</fullName>
    </recommendedName>
</protein>
<dbReference type="AlphaFoldDB" id="A0A0R1UDT8"/>